<dbReference type="OrthoDB" id="5083700at2"/>
<proteinExistence type="predicted"/>
<dbReference type="PATRIC" id="fig|84292.3.peg.374"/>
<protein>
    <submittedName>
        <fullName evidence="3">Uncharacterized protein</fullName>
    </submittedName>
</protein>
<gene>
    <name evidence="3" type="ORF">XI38_01790</name>
</gene>
<keyword evidence="2" id="KW-1133">Transmembrane helix</keyword>
<keyword evidence="2" id="KW-0812">Transmembrane</keyword>
<feature type="compositionally biased region" description="Pro residues" evidence="1">
    <location>
        <begin position="143"/>
        <end position="170"/>
    </location>
</feature>
<feature type="region of interest" description="Disordered" evidence="1">
    <location>
        <begin position="122"/>
        <end position="170"/>
    </location>
</feature>
<comment type="caution">
    <text evidence="3">The sequence shown here is derived from an EMBL/GenBank/DDBJ whole genome shotgun (WGS) entry which is preliminary data.</text>
</comment>
<evidence type="ECO:0000256" key="1">
    <source>
        <dbReference type="SAM" id="MobiDB-lite"/>
    </source>
</evidence>
<organism evidence="3 4">
    <name type="scientific">Microbacterium aurantiacum</name>
    <dbReference type="NCBI Taxonomy" id="162393"/>
    <lineage>
        <taxon>Bacteria</taxon>
        <taxon>Bacillati</taxon>
        <taxon>Actinomycetota</taxon>
        <taxon>Actinomycetes</taxon>
        <taxon>Micrococcales</taxon>
        <taxon>Microbacteriaceae</taxon>
        <taxon>Microbacterium</taxon>
    </lineage>
</organism>
<name>A0A0M8MGS0_9MICO</name>
<accession>A0A0M8MGS0</accession>
<reference evidence="3" key="1">
    <citation type="submission" date="2015-04" db="EMBL/GenBank/DDBJ databases">
        <title>Complete genome sequence of Microbacterium chocolatum SIT 101, a bacterium enantioselectively hydrolyzing mesomeric diesters.</title>
        <authorList>
            <person name="Li X."/>
            <person name="Xu Y."/>
        </authorList>
    </citation>
    <scope>NUCLEOTIDE SEQUENCE [LARGE SCALE GENOMIC DNA]</scope>
    <source>
        <strain evidence="3">SIT 101</strain>
    </source>
</reference>
<feature type="transmembrane region" description="Helical" evidence="2">
    <location>
        <begin position="39"/>
        <end position="62"/>
    </location>
</feature>
<dbReference type="EMBL" id="LAVO01000001">
    <property type="protein sequence ID" value="KOS12146.1"/>
    <property type="molecule type" value="Genomic_DNA"/>
</dbReference>
<feature type="transmembrane region" description="Helical" evidence="2">
    <location>
        <begin position="74"/>
        <end position="101"/>
    </location>
</feature>
<dbReference type="RefSeq" id="WP_053546588.1">
    <property type="nucleotide sequence ID" value="NZ_JAHWXH010000001.1"/>
</dbReference>
<feature type="compositionally biased region" description="Basic and acidic residues" evidence="1">
    <location>
        <begin position="131"/>
        <end position="140"/>
    </location>
</feature>
<dbReference type="AlphaFoldDB" id="A0A0M8MGS0"/>
<evidence type="ECO:0000313" key="4">
    <source>
        <dbReference type="Proteomes" id="UP000037737"/>
    </source>
</evidence>
<sequence>MARARTGAADDDDRSRHEHVVDEEWVSLGVRRAPRVGRFLFIGLFGGLATAIILTIVAGFTAPPGGPLSNGPSGYLRVFGVLAALCIGLGLLVMSVLAIVLDRFVGVRTSPVIAEHATTLHDDLTSPVGDDPPRWVRDAADLAPPPPRPPRAPRPDGPPAGGPAPDAPKG</sequence>
<dbReference type="KEGG" id="mcw:A8L33_04495"/>
<keyword evidence="4" id="KW-1185">Reference proteome</keyword>
<keyword evidence="2" id="KW-0472">Membrane</keyword>
<dbReference type="Proteomes" id="UP000037737">
    <property type="component" value="Unassembled WGS sequence"/>
</dbReference>
<evidence type="ECO:0000256" key="2">
    <source>
        <dbReference type="SAM" id="Phobius"/>
    </source>
</evidence>
<evidence type="ECO:0000313" key="3">
    <source>
        <dbReference type="EMBL" id="KOS12146.1"/>
    </source>
</evidence>